<accession>A0ABW4M5X9</accession>
<name>A0ABW4M5X9_9HYPH</name>
<protein>
    <recommendedName>
        <fullName evidence="4">Mlr0543 protein</fullName>
    </recommendedName>
</protein>
<comment type="caution">
    <text evidence="2">The sequence shown here is derived from an EMBL/GenBank/DDBJ whole genome shotgun (WGS) entry which is preliminary data.</text>
</comment>
<feature type="signal peptide" evidence="1">
    <location>
        <begin position="1"/>
        <end position="20"/>
    </location>
</feature>
<evidence type="ECO:0008006" key="4">
    <source>
        <dbReference type="Google" id="ProtNLM"/>
    </source>
</evidence>
<evidence type="ECO:0000256" key="1">
    <source>
        <dbReference type="SAM" id="SignalP"/>
    </source>
</evidence>
<dbReference type="Proteomes" id="UP001597322">
    <property type="component" value="Unassembled WGS sequence"/>
</dbReference>
<keyword evidence="1" id="KW-0732">Signal</keyword>
<keyword evidence="3" id="KW-1185">Reference proteome</keyword>
<reference evidence="3" key="1">
    <citation type="journal article" date="2019" name="Int. J. Syst. Evol. Microbiol.">
        <title>The Global Catalogue of Microorganisms (GCM) 10K type strain sequencing project: providing services to taxonomists for standard genome sequencing and annotation.</title>
        <authorList>
            <consortium name="The Broad Institute Genomics Platform"/>
            <consortium name="The Broad Institute Genome Sequencing Center for Infectious Disease"/>
            <person name="Wu L."/>
            <person name="Ma J."/>
        </authorList>
    </citation>
    <scope>NUCLEOTIDE SEQUENCE [LARGE SCALE GENOMIC DNA]</scope>
    <source>
        <strain evidence="3">CG52</strain>
    </source>
</reference>
<feature type="chain" id="PRO_5047030393" description="Mlr0543 protein" evidence="1">
    <location>
        <begin position="21"/>
        <end position="120"/>
    </location>
</feature>
<evidence type="ECO:0000313" key="2">
    <source>
        <dbReference type="EMBL" id="MFD1745890.1"/>
    </source>
</evidence>
<organism evidence="2 3">
    <name type="scientific">Rhizobium helianthi</name>
    <dbReference type="NCBI Taxonomy" id="1132695"/>
    <lineage>
        <taxon>Bacteria</taxon>
        <taxon>Pseudomonadati</taxon>
        <taxon>Pseudomonadota</taxon>
        <taxon>Alphaproteobacteria</taxon>
        <taxon>Hyphomicrobiales</taxon>
        <taxon>Rhizobiaceae</taxon>
        <taxon>Rhizobium/Agrobacterium group</taxon>
        <taxon>Rhizobium</taxon>
    </lineage>
</organism>
<dbReference type="EMBL" id="JBHUEQ010000017">
    <property type="protein sequence ID" value="MFD1745890.1"/>
    <property type="molecule type" value="Genomic_DNA"/>
</dbReference>
<dbReference type="RefSeq" id="WP_377400446.1">
    <property type="nucleotide sequence ID" value="NZ_JBHUEQ010000017.1"/>
</dbReference>
<sequence>MKIWMACGLLVAGLALPAQAQTVKAGTYDVAGTNLDGSKYEGTARIKLTSETTCSIEWKTGDTSSSGICMLYDNAFAASYILGQSIGLVIYEVKGDDLLEGIWTISGEDGSGTEMLRLRK</sequence>
<gene>
    <name evidence="2" type="ORF">ACFSE1_10495</name>
</gene>
<evidence type="ECO:0000313" key="3">
    <source>
        <dbReference type="Proteomes" id="UP001597322"/>
    </source>
</evidence>
<proteinExistence type="predicted"/>